<dbReference type="Pfam" id="PF12704">
    <property type="entry name" value="MacB_PCD"/>
    <property type="match status" value="1"/>
</dbReference>
<dbReference type="STRING" id="502025.Hoch_3520"/>
<evidence type="ECO:0000259" key="8">
    <source>
        <dbReference type="Pfam" id="PF02687"/>
    </source>
</evidence>
<organism evidence="10 11">
    <name type="scientific">Haliangium ochraceum (strain DSM 14365 / JCM 11303 / SMP-2)</name>
    <dbReference type="NCBI Taxonomy" id="502025"/>
    <lineage>
        <taxon>Bacteria</taxon>
        <taxon>Pseudomonadati</taxon>
        <taxon>Myxococcota</taxon>
        <taxon>Polyangia</taxon>
        <taxon>Haliangiales</taxon>
        <taxon>Kofleriaceae</taxon>
        <taxon>Haliangium</taxon>
    </lineage>
</organism>
<evidence type="ECO:0000256" key="3">
    <source>
        <dbReference type="ARBA" id="ARBA00022692"/>
    </source>
</evidence>
<dbReference type="GO" id="GO:0022857">
    <property type="term" value="F:transmembrane transporter activity"/>
    <property type="evidence" value="ECO:0007669"/>
    <property type="project" value="TreeGrafter"/>
</dbReference>
<keyword evidence="2" id="KW-1003">Cell membrane</keyword>
<evidence type="ECO:0000256" key="7">
    <source>
        <dbReference type="SAM" id="Phobius"/>
    </source>
</evidence>
<dbReference type="PANTHER" id="PTHR30572">
    <property type="entry name" value="MEMBRANE COMPONENT OF TRANSPORTER-RELATED"/>
    <property type="match status" value="1"/>
</dbReference>
<evidence type="ECO:0000256" key="1">
    <source>
        <dbReference type="ARBA" id="ARBA00004651"/>
    </source>
</evidence>
<keyword evidence="3 7" id="KW-0812">Transmembrane</keyword>
<feature type="transmembrane region" description="Helical" evidence="7">
    <location>
        <begin position="287"/>
        <end position="312"/>
    </location>
</feature>
<protein>
    <recommendedName>
        <fullName evidence="12">ABC3 transporter permease protein domain-containing protein</fullName>
    </recommendedName>
</protein>
<dbReference type="OrthoDB" id="5487173at2"/>
<dbReference type="Pfam" id="PF02687">
    <property type="entry name" value="FtsX"/>
    <property type="match status" value="1"/>
</dbReference>
<keyword evidence="4 7" id="KW-1133">Transmembrane helix</keyword>
<evidence type="ECO:0000256" key="4">
    <source>
        <dbReference type="ARBA" id="ARBA00022989"/>
    </source>
</evidence>
<feature type="transmembrane region" description="Helical" evidence="7">
    <location>
        <begin position="341"/>
        <end position="359"/>
    </location>
</feature>
<dbReference type="GO" id="GO:0005886">
    <property type="term" value="C:plasma membrane"/>
    <property type="evidence" value="ECO:0007669"/>
    <property type="project" value="UniProtKB-SubCell"/>
</dbReference>
<feature type="domain" description="MacB-like periplasmic core" evidence="9">
    <location>
        <begin position="26"/>
        <end position="238"/>
    </location>
</feature>
<name>D0LW90_HALO1</name>
<dbReference type="InterPro" id="IPR025857">
    <property type="entry name" value="MacB_PCD"/>
</dbReference>
<feature type="transmembrane region" description="Helical" evidence="7">
    <location>
        <begin position="27"/>
        <end position="46"/>
    </location>
</feature>
<keyword evidence="11" id="KW-1185">Reference proteome</keyword>
<dbReference type="Proteomes" id="UP000001880">
    <property type="component" value="Chromosome"/>
</dbReference>
<evidence type="ECO:0000256" key="2">
    <source>
        <dbReference type="ARBA" id="ARBA00022475"/>
    </source>
</evidence>
<dbReference type="AlphaFoldDB" id="D0LW90"/>
<feature type="transmembrane region" description="Helical" evidence="7">
    <location>
        <begin position="379"/>
        <end position="399"/>
    </location>
</feature>
<dbReference type="InterPro" id="IPR050250">
    <property type="entry name" value="Macrolide_Exporter_MacB"/>
</dbReference>
<dbReference type="RefSeq" id="WP_012828621.1">
    <property type="nucleotide sequence ID" value="NC_013440.1"/>
</dbReference>
<dbReference type="HOGENOM" id="CLU_000604_8_0_7"/>
<proteinExistence type="inferred from homology"/>
<reference evidence="10 11" key="1">
    <citation type="journal article" date="2010" name="Stand. Genomic Sci.">
        <title>Complete genome sequence of Haliangium ochraceum type strain (SMP-2).</title>
        <authorList>
            <consortium name="US DOE Joint Genome Institute (JGI-PGF)"/>
            <person name="Ivanova N."/>
            <person name="Daum C."/>
            <person name="Lang E."/>
            <person name="Abt B."/>
            <person name="Kopitz M."/>
            <person name="Saunders E."/>
            <person name="Lapidus A."/>
            <person name="Lucas S."/>
            <person name="Glavina Del Rio T."/>
            <person name="Nolan M."/>
            <person name="Tice H."/>
            <person name="Copeland A."/>
            <person name="Cheng J.F."/>
            <person name="Chen F."/>
            <person name="Bruce D."/>
            <person name="Goodwin L."/>
            <person name="Pitluck S."/>
            <person name="Mavromatis K."/>
            <person name="Pati A."/>
            <person name="Mikhailova N."/>
            <person name="Chen A."/>
            <person name="Palaniappan K."/>
            <person name="Land M."/>
            <person name="Hauser L."/>
            <person name="Chang Y.J."/>
            <person name="Jeffries C.D."/>
            <person name="Detter J.C."/>
            <person name="Brettin T."/>
            <person name="Rohde M."/>
            <person name="Goker M."/>
            <person name="Bristow J."/>
            <person name="Markowitz V."/>
            <person name="Eisen J.A."/>
            <person name="Hugenholtz P."/>
            <person name="Kyrpides N.C."/>
            <person name="Klenk H.P."/>
        </authorList>
    </citation>
    <scope>NUCLEOTIDE SEQUENCE [LARGE SCALE GENOMIC DNA]</scope>
    <source>
        <strain evidence="11">DSM 14365 / CIP 107738 / JCM 11303 / AJ 13395 / SMP-2</strain>
    </source>
</reference>
<feature type="domain" description="ABC3 transporter permease C-terminal" evidence="8">
    <location>
        <begin position="291"/>
        <end position="409"/>
    </location>
</feature>
<dbReference type="EMBL" id="CP001804">
    <property type="protein sequence ID" value="ACY16022.1"/>
    <property type="molecule type" value="Genomic_DNA"/>
</dbReference>
<comment type="similarity">
    <text evidence="6">Belongs to the ABC-4 integral membrane protein family.</text>
</comment>
<dbReference type="eggNOG" id="COG0577">
    <property type="taxonomic scope" value="Bacteria"/>
</dbReference>
<gene>
    <name evidence="10" type="ordered locus">Hoch_3520</name>
</gene>
<sequence length="416" mass="45920">MYSLGIFSLDRWHEIFDTIRRNKLRTLLTALSVAWGIFMLVILLAAGTGVRKSTEYDFRDDAINSLWLWAGQTSIPYEGHAVNRSIEFTNADLERLRATIPEVEYLTGRFYLRGDRLVSRGSKSSAFDVRACHPDHQHIEKTIIIAGRFLDDLDIDERRKVAVIGIEVAEFLFAEGEQPLGQWIAINGIQYRVVGVFEDEGGEGELRKIYIPISTAQMAYGGAETIHQLMFTVGDATAEESRAIEEAVRASLAERHHFDPEDQRALRIRNSVENFEQISGIFRAIELFVWFIGAGTIGAGIVGVSNIMLISVKERTKEIGVRKALGASSGDIIGQILQESIFLTAVAGYLGLLAGIGLVELFRRYAPALDSLRDPEVDLGVALAATLILIVAGGIAGYFPARRAARVDPVVALRDA</sequence>
<evidence type="ECO:0000313" key="11">
    <source>
        <dbReference type="Proteomes" id="UP000001880"/>
    </source>
</evidence>
<evidence type="ECO:0008006" key="12">
    <source>
        <dbReference type="Google" id="ProtNLM"/>
    </source>
</evidence>
<dbReference type="KEGG" id="hoh:Hoch_3520"/>
<comment type="subcellular location">
    <subcellularLocation>
        <location evidence="1">Cell membrane</location>
        <topology evidence="1">Multi-pass membrane protein</topology>
    </subcellularLocation>
</comment>
<dbReference type="InterPro" id="IPR003838">
    <property type="entry name" value="ABC3_permease_C"/>
</dbReference>
<accession>D0LW90</accession>
<dbReference type="PANTHER" id="PTHR30572:SF4">
    <property type="entry name" value="ABC TRANSPORTER PERMEASE YTRF"/>
    <property type="match status" value="1"/>
</dbReference>
<evidence type="ECO:0000256" key="6">
    <source>
        <dbReference type="ARBA" id="ARBA00038076"/>
    </source>
</evidence>
<keyword evidence="5 7" id="KW-0472">Membrane</keyword>
<evidence type="ECO:0000313" key="10">
    <source>
        <dbReference type="EMBL" id="ACY16022.1"/>
    </source>
</evidence>
<evidence type="ECO:0000259" key="9">
    <source>
        <dbReference type="Pfam" id="PF12704"/>
    </source>
</evidence>
<evidence type="ECO:0000256" key="5">
    <source>
        <dbReference type="ARBA" id="ARBA00023136"/>
    </source>
</evidence>